<dbReference type="NCBIfam" id="TIGR01907">
    <property type="entry name" value="casE_Cse3"/>
    <property type="match status" value="1"/>
</dbReference>
<dbReference type="RefSeq" id="WP_003611355.1">
    <property type="nucleotide sequence ID" value="NZ_BNHP01000006.1"/>
</dbReference>
<dbReference type="Proteomes" id="UP001213083">
    <property type="component" value="Unassembled WGS sequence"/>
</dbReference>
<dbReference type="EMBL" id="JAQIEV010000027">
    <property type="protein sequence ID" value="MDA3782853.1"/>
    <property type="molecule type" value="Genomic_DNA"/>
</dbReference>
<dbReference type="Pfam" id="PF08798">
    <property type="entry name" value="CRISPR_assoc"/>
    <property type="match status" value="1"/>
</dbReference>
<comment type="caution">
    <text evidence="2">The sequence shown here is derived from an EMBL/GenBank/DDBJ whole genome shotgun (WGS) entry which is preliminary data.</text>
</comment>
<evidence type="ECO:0000313" key="2">
    <source>
        <dbReference type="EMBL" id="RZM16721.1"/>
    </source>
</evidence>
<evidence type="ECO:0000313" key="1">
    <source>
        <dbReference type="EMBL" id="MDA3782853.1"/>
    </source>
</evidence>
<reference evidence="2 3" key="1">
    <citation type="submission" date="2019-01" db="EMBL/GenBank/DDBJ databases">
        <title>Colonization of the human gut by bovine bacteria present in Parmesan cheese.</title>
        <authorList>
            <person name="Lugli G.A."/>
            <person name="Milani C."/>
        </authorList>
    </citation>
    <scope>NUCLEOTIDE SEQUENCE [LARGE SCALE GENOMIC DNA]</scope>
    <source>
        <strain evidence="2 3">LDELB18P1</strain>
    </source>
</reference>
<gene>
    <name evidence="1" type="primary">cas6e</name>
    <name evidence="2" type="ORF">LDELB18P1_0766</name>
    <name evidence="1" type="ORF">PF593_06805</name>
</gene>
<dbReference type="Gene3D" id="3.30.70.1210">
    <property type="entry name" value="Crispr-associated protein, domain 2"/>
    <property type="match status" value="1"/>
</dbReference>
<dbReference type="CDD" id="cd09727">
    <property type="entry name" value="Cas6_I-E"/>
    <property type="match status" value="1"/>
</dbReference>
<name>A0A4Q7DWN8_9LACO</name>
<dbReference type="EMBL" id="SETJ01000029">
    <property type="protein sequence ID" value="RZM16721.1"/>
    <property type="molecule type" value="Genomic_DNA"/>
</dbReference>
<dbReference type="SUPFAM" id="SSF117987">
    <property type="entry name" value="CRISPR-associated protein"/>
    <property type="match status" value="2"/>
</dbReference>
<evidence type="ECO:0000313" key="4">
    <source>
        <dbReference type="Proteomes" id="UP001213083"/>
    </source>
</evidence>
<proteinExistence type="predicted"/>
<organism evidence="2 3">
    <name type="scientific">Lactobacillus delbrueckii</name>
    <dbReference type="NCBI Taxonomy" id="1584"/>
    <lineage>
        <taxon>Bacteria</taxon>
        <taxon>Bacillati</taxon>
        <taxon>Bacillota</taxon>
        <taxon>Bacilli</taxon>
        <taxon>Lactobacillales</taxon>
        <taxon>Lactobacillaceae</taxon>
        <taxon>Lactobacillus</taxon>
    </lineage>
</organism>
<dbReference type="InterPro" id="IPR010179">
    <property type="entry name" value="CRISPR-assoc_prot_Cse3"/>
</dbReference>
<reference evidence="1 4" key="2">
    <citation type="submission" date="2023-01" db="EMBL/GenBank/DDBJ databases">
        <title>Sequencing of the bacterial strains from artisanal fermented milk Matsoni.</title>
        <authorList>
            <person name="Rozman V."/>
            <person name="Accetto T."/>
            <person name="Bogovic Matijasic B."/>
        </authorList>
    </citation>
    <scope>NUCLEOTIDE SEQUENCE [LARGE SCALE GENOMIC DNA]</scope>
    <source>
        <strain evidence="1">Lbl143</strain>
        <strain evidence="4">lbl143</strain>
    </source>
</reference>
<evidence type="ECO:0000313" key="3">
    <source>
        <dbReference type="Proteomes" id="UP000292818"/>
    </source>
</evidence>
<dbReference type="Proteomes" id="UP000292818">
    <property type="component" value="Unassembled WGS sequence"/>
</dbReference>
<accession>A0A4Q7DWN8</accession>
<dbReference type="Gene3D" id="3.30.70.1200">
    <property type="entry name" value="Crispr-associated protein, domain 1"/>
    <property type="match status" value="1"/>
</dbReference>
<dbReference type="AlphaFoldDB" id="A0A4Q7DWN8"/>
<sequence length="207" mass="23565">MYLSRVEIDTDNRQKIKDLSHLGAYHNWVERSFPAEIAEGERQRHLWRLDTLNGRNYLLLLSPEKPDLHELERYGKPGTAISKDYEPFLSRLSEGQLLQFKLTANPVRRGGKSSSHPGSLIPCFAVDEQMKWLQGKAEKKGFELVAAEVVGHDRPLLRKKTHVALNRTVFEGRLKISNLDQFKVMLTSGIGREKAFGMGLMTVIPVD</sequence>
<dbReference type="SMART" id="SM01101">
    <property type="entry name" value="CRISPR_assoc"/>
    <property type="match status" value="1"/>
</dbReference>
<protein>
    <submittedName>
        <fullName evidence="2">Type I-E CRISPR-associated protein Cas6/Cse3/CasE</fullName>
    </submittedName>
</protein>